<dbReference type="Pfam" id="PF13966">
    <property type="entry name" value="zf-RVT"/>
    <property type="match status" value="1"/>
</dbReference>
<evidence type="ECO:0000313" key="2">
    <source>
        <dbReference type="EMBL" id="KAK7256216.1"/>
    </source>
</evidence>
<organism evidence="2 3">
    <name type="scientific">Crotalaria pallida</name>
    <name type="common">Smooth rattlebox</name>
    <name type="synonym">Crotalaria striata</name>
    <dbReference type="NCBI Taxonomy" id="3830"/>
    <lineage>
        <taxon>Eukaryota</taxon>
        <taxon>Viridiplantae</taxon>
        <taxon>Streptophyta</taxon>
        <taxon>Embryophyta</taxon>
        <taxon>Tracheophyta</taxon>
        <taxon>Spermatophyta</taxon>
        <taxon>Magnoliopsida</taxon>
        <taxon>eudicotyledons</taxon>
        <taxon>Gunneridae</taxon>
        <taxon>Pentapetalae</taxon>
        <taxon>rosids</taxon>
        <taxon>fabids</taxon>
        <taxon>Fabales</taxon>
        <taxon>Fabaceae</taxon>
        <taxon>Papilionoideae</taxon>
        <taxon>50 kb inversion clade</taxon>
        <taxon>genistoids sensu lato</taxon>
        <taxon>core genistoids</taxon>
        <taxon>Crotalarieae</taxon>
        <taxon>Crotalaria</taxon>
    </lineage>
</organism>
<dbReference type="EMBL" id="JAYWIO010000006">
    <property type="protein sequence ID" value="KAK7256216.1"/>
    <property type="molecule type" value="Genomic_DNA"/>
</dbReference>
<dbReference type="InterPro" id="IPR026960">
    <property type="entry name" value="RVT-Znf"/>
</dbReference>
<accession>A0AAN9EHA3</accession>
<comment type="caution">
    <text evidence="2">The sequence shown here is derived from an EMBL/GenBank/DDBJ whole genome shotgun (WGS) entry which is preliminary data.</text>
</comment>
<sequence>MQMPTLHCWFALMDVCKDCSLQHVNFAIQKIQIPRYTQTPDVVRWNGNLEGVYTAASGYQWLGVESKGWGTAEKTSWIWRAKIPAKMQWIIWLISKDVLLVNVLRFHRGLSDSLGCPRCSATHETILHYLKDCPFAKEKGDLVAPWFMWLSLLY</sequence>
<proteinExistence type="predicted"/>
<dbReference type="Proteomes" id="UP001372338">
    <property type="component" value="Unassembled WGS sequence"/>
</dbReference>
<evidence type="ECO:0000313" key="3">
    <source>
        <dbReference type="Proteomes" id="UP001372338"/>
    </source>
</evidence>
<evidence type="ECO:0000259" key="1">
    <source>
        <dbReference type="Pfam" id="PF13966"/>
    </source>
</evidence>
<name>A0AAN9EHA3_CROPI</name>
<reference evidence="2 3" key="1">
    <citation type="submission" date="2024-01" db="EMBL/GenBank/DDBJ databases">
        <title>The genomes of 5 underutilized Papilionoideae crops provide insights into root nodulation and disease resistanc.</title>
        <authorList>
            <person name="Yuan L."/>
        </authorList>
    </citation>
    <scope>NUCLEOTIDE SEQUENCE [LARGE SCALE GENOMIC DNA]</scope>
    <source>
        <strain evidence="2">ZHUSHIDOU_FW_LH</strain>
        <tissue evidence="2">Leaf</tissue>
    </source>
</reference>
<gene>
    <name evidence="2" type="ORF">RIF29_29654</name>
</gene>
<dbReference type="AlphaFoldDB" id="A0AAN9EHA3"/>
<protein>
    <recommendedName>
        <fullName evidence="1">Reverse transcriptase zinc-binding domain-containing protein</fullName>
    </recommendedName>
</protein>
<keyword evidence="3" id="KW-1185">Reference proteome</keyword>
<feature type="domain" description="Reverse transcriptase zinc-binding" evidence="1">
    <location>
        <begin position="53"/>
        <end position="138"/>
    </location>
</feature>